<dbReference type="GO" id="GO:0046983">
    <property type="term" value="F:protein dimerization activity"/>
    <property type="evidence" value="ECO:0007669"/>
    <property type="project" value="InterPro"/>
</dbReference>
<feature type="domain" description="BHLH" evidence="7">
    <location>
        <begin position="364"/>
        <end position="415"/>
    </location>
</feature>
<dbReference type="CDD" id="cd11404">
    <property type="entry name" value="bHLHzip_Mlx_like"/>
    <property type="match status" value="1"/>
</dbReference>
<dbReference type="SUPFAM" id="SSF47459">
    <property type="entry name" value="HLH, helix-loop-helix DNA-binding domain"/>
    <property type="match status" value="1"/>
</dbReference>
<dbReference type="InterPro" id="IPR052207">
    <property type="entry name" value="Max-like/E-box_TFs"/>
</dbReference>
<dbReference type="Proteomes" id="UP000319663">
    <property type="component" value="Unassembled WGS sequence"/>
</dbReference>
<evidence type="ECO:0000259" key="7">
    <source>
        <dbReference type="PROSITE" id="PS50888"/>
    </source>
</evidence>
<proteinExistence type="predicted"/>
<dbReference type="EMBL" id="VIFY01000030">
    <property type="protein sequence ID" value="TQB74556.1"/>
    <property type="molecule type" value="Genomic_DNA"/>
</dbReference>
<keyword evidence="9" id="KW-1185">Reference proteome</keyword>
<dbReference type="Pfam" id="PF23181">
    <property type="entry name" value="bHLH_INO4"/>
    <property type="match status" value="1"/>
</dbReference>
<evidence type="ECO:0000256" key="6">
    <source>
        <dbReference type="SAM" id="MobiDB-lite"/>
    </source>
</evidence>
<name>A0A507QXJ5_MONPU</name>
<gene>
    <name evidence="8" type="ORF">MPDQ_004662</name>
</gene>
<sequence>MDTRGPEVLAGTSTPQHAFGYFLSCIDSPYEPAPAPPPGPALLDDNESNMLDNFFTTLNSNHLDTTDFWMGGHQNKSMGTAFNFEWADELPPTFKGSTTSLSQPLPRHTLDGKNSFGLLNSDDVVAATSVIYSNDGAHGDFGSSMAHQHFLGPAVSGAYKYCSGKQTKNAQQTSHDAPKDSRMSVPRGFHAPEMLFDEHRPSLADQQAKKIRTLQWGSDISFMNQVYVPPPDSGDETSHLLEYMRCLEPQASVPNTRQPSPERPSSPRASHSAWNISNDTTRIHRSRVENENQEDDGTQPRKRQKLSLKREDDEDSDTSSPRPRRKSQSSNTIKARRASNDASSRKSRQSNSVKPARENLTEEQKRTNHILSEQKRRNLIRQGFDELCSLVPGLKGGGFSKSAMLIQTADWLEEVLRGNEMLREQLAEMKTMNGLVMPR</sequence>
<reference evidence="8 9" key="1">
    <citation type="submission" date="2019-06" db="EMBL/GenBank/DDBJ databases">
        <title>Wine fermentation using esterase from Monascus purpureus.</title>
        <authorList>
            <person name="Geng C."/>
            <person name="Zhang Y."/>
        </authorList>
    </citation>
    <scope>NUCLEOTIDE SEQUENCE [LARGE SCALE GENOMIC DNA]</scope>
    <source>
        <strain evidence="8">HQ1</strain>
    </source>
</reference>
<accession>A0A507QXJ5</accession>
<keyword evidence="4" id="KW-0804">Transcription</keyword>
<dbReference type="InterPro" id="IPR057072">
    <property type="entry name" value="bHLH_INO4"/>
</dbReference>
<feature type="compositionally biased region" description="Polar residues" evidence="6">
    <location>
        <begin position="166"/>
        <end position="175"/>
    </location>
</feature>
<evidence type="ECO:0000256" key="3">
    <source>
        <dbReference type="ARBA" id="ARBA00023125"/>
    </source>
</evidence>
<dbReference type="OrthoDB" id="5778525at2759"/>
<evidence type="ECO:0000313" key="9">
    <source>
        <dbReference type="Proteomes" id="UP000319663"/>
    </source>
</evidence>
<evidence type="ECO:0000313" key="8">
    <source>
        <dbReference type="EMBL" id="TQB74556.1"/>
    </source>
</evidence>
<keyword evidence="2" id="KW-0805">Transcription regulation</keyword>
<feature type="region of interest" description="Disordered" evidence="6">
    <location>
        <begin position="250"/>
        <end position="367"/>
    </location>
</feature>
<dbReference type="GO" id="GO:0000978">
    <property type="term" value="F:RNA polymerase II cis-regulatory region sequence-specific DNA binding"/>
    <property type="evidence" value="ECO:0007669"/>
    <property type="project" value="TreeGrafter"/>
</dbReference>
<keyword evidence="3" id="KW-0238">DNA-binding</keyword>
<dbReference type="InterPro" id="IPR011598">
    <property type="entry name" value="bHLH_dom"/>
</dbReference>
<keyword evidence="5" id="KW-0539">Nucleus</keyword>
<protein>
    <recommendedName>
        <fullName evidence="7">BHLH domain-containing protein</fullName>
    </recommendedName>
</protein>
<comment type="subcellular location">
    <subcellularLocation>
        <location evidence="1">Nucleus</location>
    </subcellularLocation>
</comment>
<evidence type="ECO:0000256" key="1">
    <source>
        <dbReference type="ARBA" id="ARBA00004123"/>
    </source>
</evidence>
<dbReference type="InterPro" id="IPR036638">
    <property type="entry name" value="HLH_DNA-bd_sf"/>
</dbReference>
<evidence type="ECO:0000256" key="4">
    <source>
        <dbReference type="ARBA" id="ARBA00023163"/>
    </source>
</evidence>
<feature type="region of interest" description="Disordered" evidence="6">
    <location>
        <begin position="166"/>
        <end position="187"/>
    </location>
</feature>
<comment type="caution">
    <text evidence="8">The sequence shown here is derived from an EMBL/GenBank/DDBJ whole genome shotgun (WGS) entry which is preliminary data.</text>
</comment>
<dbReference type="GO" id="GO:0000981">
    <property type="term" value="F:DNA-binding transcription factor activity, RNA polymerase II-specific"/>
    <property type="evidence" value="ECO:0007669"/>
    <property type="project" value="TreeGrafter"/>
</dbReference>
<dbReference type="STRING" id="5098.A0A507QXJ5"/>
<dbReference type="PROSITE" id="PS50888">
    <property type="entry name" value="BHLH"/>
    <property type="match status" value="1"/>
</dbReference>
<feature type="compositionally biased region" description="Basic and acidic residues" evidence="6">
    <location>
        <begin position="355"/>
        <end position="367"/>
    </location>
</feature>
<evidence type="ECO:0000256" key="5">
    <source>
        <dbReference type="ARBA" id="ARBA00023242"/>
    </source>
</evidence>
<dbReference type="AlphaFoldDB" id="A0A507QXJ5"/>
<organism evidence="8 9">
    <name type="scientific">Monascus purpureus</name>
    <name type="common">Red mold</name>
    <name type="synonym">Monascus anka</name>
    <dbReference type="NCBI Taxonomy" id="5098"/>
    <lineage>
        <taxon>Eukaryota</taxon>
        <taxon>Fungi</taxon>
        <taxon>Dikarya</taxon>
        <taxon>Ascomycota</taxon>
        <taxon>Pezizomycotina</taxon>
        <taxon>Eurotiomycetes</taxon>
        <taxon>Eurotiomycetidae</taxon>
        <taxon>Eurotiales</taxon>
        <taxon>Aspergillaceae</taxon>
        <taxon>Monascus</taxon>
    </lineage>
</organism>
<dbReference type="PANTHER" id="PTHR15741:SF27">
    <property type="entry name" value="TRANSCRIPTION FACTOR AP-4"/>
    <property type="match status" value="1"/>
</dbReference>
<evidence type="ECO:0000256" key="2">
    <source>
        <dbReference type="ARBA" id="ARBA00023015"/>
    </source>
</evidence>
<dbReference type="PANTHER" id="PTHR15741">
    <property type="entry name" value="BASIC HELIX-LOOP-HELIX ZIP TRANSCRIPTION FACTOR"/>
    <property type="match status" value="1"/>
</dbReference>
<dbReference type="GO" id="GO:0005634">
    <property type="term" value="C:nucleus"/>
    <property type="evidence" value="ECO:0007669"/>
    <property type="project" value="UniProtKB-SubCell"/>
</dbReference>
<dbReference type="Gene3D" id="4.10.280.10">
    <property type="entry name" value="Helix-loop-helix DNA-binding domain"/>
    <property type="match status" value="1"/>
</dbReference>